<dbReference type="STRING" id="1715692.RUE5091_01825"/>
<reference evidence="2" key="1">
    <citation type="submission" date="2015-09" db="EMBL/GenBank/DDBJ databases">
        <authorList>
            <person name="Rodrigo-Torres L."/>
            <person name="Arahal D.R."/>
        </authorList>
    </citation>
    <scope>NUCLEOTIDE SEQUENCE [LARGE SCALE GENOMIC DNA]</scope>
    <source>
        <strain evidence="2">CECT 5091</strain>
    </source>
</reference>
<sequence length="93" mass="10587">MPTHHERFTMSFRQSCACGIDYREFERVDSLPIGIPLVAIAGVWGDCYNLRCLFMDTDGNQYLRNVFRTKNGYLIPELGVDAKMIKIGQVVLA</sequence>
<dbReference type="Proteomes" id="UP000051260">
    <property type="component" value="Unassembled WGS sequence"/>
</dbReference>
<organism evidence="1 2">
    <name type="scientific">Ruegeria denitrificans</name>
    <dbReference type="NCBI Taxonomy" id="1715692"/>
    <lineage>
        <taxon>Bacteria</taxon>
        <taxon>Pseudomonadati</taxon>
        <taxon>Pseudomonadota</taxon>
        <taxon>Alphaproteobacteria</taxon>
        <taxon>Rhodobacterales</taxon>
        <taxon>Roseobacteraceae</taxon>
        <taxon>Ruegeria</taxon>
    </lineage>
</organism>
<proteinExistence type="predicted"/>
<protein>
    <submittedName>
        <fullName evidence="1">Uncharacterized protein</fullName>
    </submittedName>
</protein>
<dbReference type="AlphaFoldDB" id="A0A0P1I8F0"/>
<dbReference type="EMBL" id="CYUD01000005">
    <property type="protein sequence ID" value="CUJ97607.1"/>
    <property type="molecule type" value="Genomic_DNA"/>
</dbReference>
<evidence type="ECO:0000313" key="1">
    <source>
        <dbReference type="EMBL" id="CUJ97607.1"/>
    </source>
</evidence>
<evidence type="ECO:0000313" key="2">
    <source>
        <dbReference type="Proteomes" id="UP000051260"/>
    </source>
</evidence>
<keyword evidence="2" id="KW-1185">Reference proteome</keyword>
<accession>A0A0P1I8F0</accession>
<name>A0A0P1I8F0_9RHOB</name>
<gene>
    <name evidence="1" type="ORF">RUE5091_01825</name>
</gene>